<dbReference type="RefSeq" id="XP_004334787.1">
    <property type="nucleotide sequence ID" value="XM_004334739.1"/>
</dbReference>
<dbReference type="GeneID" id="14913238"/>
<gene>
    <name evidence="1" type="ORF">ACA1_093090</name>
</gene>
<dbReference type="VEuPathDB" id="AmoebaDB:ACA1_093090"/>
<dbReference type="OrthoDB" id="5948003at2759"/>
<keyword evidence="2" id="KW-1185">Reference proteome</keyword>
<name>L8GIU3_ACACF</name>
<dbReference type="AlphaFoldDB" id="L8GIU3"/>
<proteinExistence type="predicted"/>
<reference evidence="1 2" key="1">
    <citation type="journal article" date="2013" name="Genome Biol.">
        <title>Genome of Acanthamoeba castellanii highlights extensive lateral gene transfer and early evolution of tyrosine kinase signaling.</title>
        <authorList>
            <person name="Clarke M."/>
            <person name="Lohan A.J."/>
            <person name="Liu B."/>
            <person name="Lagkouvardos I."/>
            <person name="Roy S."/>
            <person name="Zafar N."/>
            <person name="Bertelli C."/>
            <person name="Schilde C."/>
            <person name="Kianianmomeni A."/>
            <person name="Burglin T.R."/>
            <person name="Frech C."/>
            <person name="Turcotte B."/>
            <person name="Kopec K.O."/>
            <person name="Synnott J.M."/>
            <person name="Choo C."/>
            <person name="Paponov I."/>
            <person name="Finkler A."/>
            <person name="Soon Heng Tan C."/>
            <person name="Hutchins A.P."/>
            <person name="Weinmeier T."/>
            <person name="Rattei T."/>
            <person name="Chu J.S."/>
            <person name="Gimenez G."/>
            <person name="Irimia M."/>
            <person name="Rigden D.J."/>
            <person name="Fitzpatrick D.A."/>
            <person name="Lorenzo-Morales J."/>
            <person name="Bateman A."/>
            <person name="Chiu C.H."/>
            <person name="Tang P."/>
            <person name="Hegemann P."/>
            <person name="Fromm H."/>
            <person name="Raoult D."/>
            <person name="Greub G."/>
            <person name="Miranda-Saavedra D."/>
            <person name="Chen N."/>
            <person name="Nash P."/>
            <person name="Ginger M.L."/>
            <person name="Horn M."/>
            <person name="Schaap P."/>
            <person name="Caler L."/>
            <person name="Loftus B."/>
        </authorList>
    </citation>
    <scope>NUCLEOTIDE SEQUENCE [LARGE SCALE GENOMIC DNA]</scope>
    <source>
        <strain evidence="1 2">Neff</strain>
    </source>
</reference>
<dbReference type="Proteomes" id="UP000011083">
    <property type="component" value="Unassembled WGS sequence"/>
</dbReference>
<evidence type="ECO:0000313" key="2">
    <source>
        <dbReference type="Proteomes" id="UP000011083"/>
    </source>
</evidence>
<dbReference type="KEGG" id="acan:ACA1_093090"/>
<accession>L8GIU3</accession>
<evidence type="ECO:0000313" key="1">
    <source>
        <dbReference type="EMBL" id="ELR12774.1"/>
    </source>
</evidence>
<organism evidence="1 2">
    <name type="scientific">Acanthamoeba castellanii (strain ATCC 30010 / Neff)</name>
    <dbReference type="NCBI Taxonomy" id="1257118"/>
    <lineage>
        <taxon>Eukaryota</taxon>
        <taxon>Amoebozoa</taxon>
        <taxon>Discosea</taxon>
        <taxon>Longamoebia</taxon>
        <taxon>Centramoebida</taxon>
        <taxon>Acanthamoebidae</taxon>
        <taxon>Acanthamoeba</taxon>
    </lineage>
</organism>
<protein>
    <submittedName>
        <fullName evidence="1">Uncharacterized protein</fullName>
    </submittedName>
</protein>
<sequence length="282" mass="30947">MDPEYLVLLRDHLTGPLHGSQLRHVYAIDHDQNSHVLLFHLSTTALRKMRAHPYVALVEAKQGATDLPKVCNSPTDNNLSTRLQCSGKEIAVSARFIDIAVEQPNAGGRRTVTLLEYKGGFYIALPTDNPSVSTYKCPTRLQGTMSDIVTTWFAIRFNPQDLTVNTGDYTFVTSTGYNTHHKDMGPDAATHVPFATCFGCEASQRDDGRAVVDLHGTPFVVLDNQFKFAGYFAYGTWTYSNNAQLVDLTGGGYCGWTAPLAAADNENMACNGGWHLQLGLLL</sequence>
<dbReference type="EMBL" id="KB008103">
    <property type="protein sequence ID" value="ELR12774.1"/>
    <property type="molecule type" value="Genomic_DNA"/>
</dbReference>